<dbReference type="GO" id="GO:0046394">
    <property type="term" value="P:carboxylic acid biosynthetic process"/>
    <property type="evidence" value="ECO:0007669"/>
    <property type="project" value="UniProtKB-ARBA"/>
</dbReference>
<comment type="cofactor">
    <cofactor evidence="1 12">
        <name>pyridoxal 5'-phosphate</name>
        <dbReference type="ChEBI" id="CHEBI:597326"/>
    </cofactor>
</comment>
<sequence length="260" mass="30157">MCHKPITNCNLKELYEIFRIEEGVPLFLEDHLNRLFRGAQKSNINLNINPLKIKKYIYNYISHDSIAEGNFRLSFYFDETQLDVKEFRGQSIKPSYPPTHLYQSGIECSLMHAERIHPETKIANTELRNQADERISNNHLFEVILVNRDGRITEGSRSNVFFIKDKKLITAPDDCVLPGVVRKKTIELAKELAIPIDYKCLDAKKELPMMDGAFITGTSPRILPIREIDHLKFDPNNEVLQLLISKLKEKISNYIKENKK</sequence>
<dbReference type="InterPro" id="IPR043132">
    <property type="entry name" value="BCAT-like_C"/>
</dbReference>
<keyword evidence="7 12" id="KW-0663">Pyridoxal phosphate</keyword>
<dbReference type="InterPro" id="IPR043131">
    <property type="entry name" value="BCAT-like_N"/>
</dbReference>
<keyword evidence="13" id="KW-0808">Transferase</keyword>
<dbReference type="InterPro" id="IPR001544">
    <property type="entry name" value="Aminotrans_IV"/>
</dbReference>
<comment type="catalytic activity">
    <reaction evidence="10">
        <text>L-leucine + 2-oxoglutarate = 4-methyl-2-oxopentanoate + L-glutamate</text>
        <dbReference type="Rhea" id="RHEA:18321"/>
        <dbReference type="ChEBI" id="CHEBI:16810"/>
        <dbReference type="ChEBI" id="CHEBI:17865"/>
        <dbReference type="ChEBI" id="CHEBI:29985"/>
        <dbReference type="ChEBI" id="CHEBI:57427"/>
        <dbReference type="EC" id="2.6.1.42"/>
    </reaction>
</comment>
<dbReference type="InterPro" id="IPR050571">
    <property type="entry name" value="Class-IV_PLP-Dep_Aminotrnsfr"/>
</dbReference>
<accession>A0A2U2B5L1</accession>
<evidence type="ECO:0000313" key="13">
    <source>
        <dbReference type="EMBL" id="PWD98346.1"/>
    </source>
</evidence>
<dbReference type="SUPFAM" id="SSF56752">
    <property type="entry name" value="D-aminoacid aminotransferase-like PLP-dependent enzymes"/>
    <property type="match status" value="1"/>
</dbReference>
<evidence type="ECO:0000256" key="9">
    <source>
        <dbReference type="ARBA" id="ARBA00048798"/>
    </source>
</evidence>
<gene>
    <name evidence="13" type="ORF">DDZ16_16350</name>
</gene>
<evidence type="ECO:0000256" key="7">
    <source>
        <dbReference type="ARBA" id="ARBA00022898"/>
    </source>
</evidence>
<evidence type="ECO:0000256" key="2">
    <source>
        <dbReference type="ARBA" id="ARBA00004824"/>
    </source>
</evidence>
<evidence type="ECO:0000256" key="12">
    <source>
        <dbReference type="RuleBase" id="RU004516"/>
    </source>
</evidence>
<dbReference type="EC" id="2.6.1.42" evidence="6"/>
<dbReference type="GO" id="GO:0005829">
    <property type="term" value="C:cytosol"/>
    <property type="evidence" value="ECO:0007669"/>
    <property type="project" value="TreeGrafter"/>
</dbReference>
<dbReference type="EMBL" id="QEWP01000016">
    <property type="protein sequence ID" value="PWD98346.1"/>
    <property type="molecule type" value="Genomic_DNA"/>
</dbReference>
<comment type="pathway">
    <text evidence="2">Amino-acid biosynthesis; L-isoleucine biosynthesis; L-isoleucine from 2-oxobutanoate: step 4/4.</text>
</comment>
<dbReference type="CDD" id="cd00449">
    <property type="entry name" value="PLPDE_IV"/>
    <property type="match status" value="1"/>
</dbReference>
<comment type="catalytic activity">
    <reaction evidence="9">
        <text>L-isoleucine + 2-oxoglutarate = (S)-3-methyl-2-oxopentanoate + L-glutamate</text>
        <dbReference type="Rhea" id="RHEA:24801"/>
        <dbReference type="ChEBI" id="CHEBI:16810"/>
        <dbReference type="ChEBI" id="CHEBI:29985"/>
        <dbReference type="ChEBI" id="CHEBI:35146"/>
        <dbReference type="ChEBI" id="CHEBI:58045"/>
        <dbReference type="EC" id="2.6.1.42"/>
    </reaction>
</comment>
<dbReference type="Gene3D" id="3.20.10.10">
    <property type="entry name" value="D-amino Acid Aminotransferase, subunit A, domain 2"/>
    <property type="match status" value="1"/>
</dbReference>
<dbReference type="AlphaFoldDB" id="A0A2U2B5L1"/>
<dbReference type="PROSITE" id="PS00770">
    <property type="entry name" value="AA_TRANSFER_CLASS_4"/>
    <property type="match status" value="1"/>
</dbReference>
<proteinExistence type="inferred from homology"/>
<evidence type="ECO:0000256" key="10">
    <source>
        <dbReference type="ARBA" id="ARBA00049229"/>
    </source>
</evidence>
<evidence type="ECO:0000256" key="3">
    <source>
        <dbReference type="ARBA" id="ARBA00004931"/>
    </source>
</evidence>
<dbReference type="InterPro" id="IPR018300">
    <property type="entry name" value="Aminotrans_IV_CS"/>
</dbReference>
<dbReference type="Pfam" id="PF01063">
    <property type="entry name" value="Aminotran_4"/>
    <property type="match status" value="1"/>
</dbReference>
<dbReference type="Proteomes" id="UP000244956">
    <property type="component" value="Unassembled WGS sequence"/>
</dbReference>
<comment type="similarity">
    <text evidence="5 11">Belongs to the class-IV pyridoxal-phosphate-dependent aminotransferase family.</text>
</comment>
<comment type="catalytic activity">
    <reaction evidence="8">
        <text>L-valine + 2-oxoglutarate = 3-methyl-2-oxobutanoate + L-glutamate</text>
        <dbReference type="Rhea" id="RHEA:24813"/>
        <dbReference type="ChEBI" id="CHEBI:11851"/>
        <dbReference type="ChEBI" id="CHEBI:16810"/>
        <dbReference type="ChEBI" id="CHEBI:29985"/>
        <dbReference type="ChEBI" id="CHEBI:57762"/>
        <dbReference type="EC" id="2.6.1.42"/>
    </reaction>
</comment>
<evidence type="ECO:0000313" key="14">
    <source>
        <dbReference type="Proteomes" id="UP000244956"/>
    </source>
</evidence>
<keyword evidence="13" id="KW-0032">Aminotransferase</keyword>
<evidence type="ECO:0000256" key="11">
    <source>
        <dbReference type="RuleBase" id="RU004106"/>
    </source>
</evidence>
<name>A0A2U2B5L1_9BACT</name>
<comment type="pathway">
    <text evidence="3">Amino-acid biosynthesis; L-valine biosynthesis; L-valine from pyruvate: step 4/4.</text>
</comment>
<evidence type="ECO:0000256" key="8">
    <source>
        <dbReference type="ARBA" id="ARBA00048212"/>
    </source>
</evidence>
<evidence type="ECO:0000256" key="5">
    <source>
        <dbReference type="ARBA" id="ARBA00009320"/>
    </source>
</evidence>
<dbReference type="PANTHER" id="PTHR42743">
    <property type="entry name" value="AMINO-ACID AMINOTRANSFERASE"/>
    <property type="match status" value="1"/>
</dbReference>
<organism evidence="13 14">
    <name type="scientific">Marinilabilia rubra</name>
    <dbReference type="NCBI Taxonomy" id="2162893"/>
    <lineage>
        <taxon>Bacteria</taxon>
        <taxon>Pseudomonadati</taxon>
        <taxon>Bacteroidota</taxon>
        <taxon>Bacteroidia</taxon>
        <taxon>Marinilabiliales</taxon>
        <taxon>Marinilabiliaceae</taxon>
        <taxon>Marinilabilia</taxon>
    </lineage>
</organism>
<comment type="pathway">
    <text evidence="4">Amino-acid biosynthesis; L-leucine biosynthesis; L-leucine from 3-methyl-2-oxobutanoate: step 4/4.</text>
</comment>
<protein>
    <recommendedName>
        <fullName evidence="6">branched-chain-amino-acid transaminase</fullName>
        <ecNumber evidence="6">2.6.1.42</ecNumber>
    </recommendedName>
</protein>
<evidence type="ECO:0000256" key="4">
    <source>
        <dbReference type="ARBA" id="ARBA00005072"/>
    </source>
</evidence>
<dbReference type="PANTHER" id="PTHR42743:SF11">
    <property type="entry name" value="AMINODEOXYCHORISMATE LYASE"/>
    <property type="match status" value="1"/>
</dbReference>
<evidence type="ECO:0000256" key="1">
    <source>
        <dbReference type="ARBA" id="ARBA00001933"/>
    </source>
</evidence>
<dbReference type="InterPro" id="IPR036038">
    <property type="entry name" value="Aminotransferase-like"/>
</dbReference>
<dbReference type="Gene3D" id="3.30.470.10">
    <property type="match status" value="1"/>
</dbReference>
<reference evidence="13 14" key="1">
    <citation type="submission" date="2018-05" db="EMBL/GenBank/DDBJ databases">
        <title>Marinilabilia rubrum sp. nov., isolated from saltern sediment.</title>
        <authorList>
            <person name="Zhang R."/>
        </authorList>
    </citation>
    <scope>NUCLEOTIDE SEQUENCE [LARGE SCALE GENOMIC DNA]</scope>
    <source>
        <strain evidence="13 14">WTE16</strain>
    </source>
</reference>
<comment type="caution">
    <text evidence="13">The sequence shown here is derived from an EMBL/GenBank/DDBJ whole genome shotgun (WGS) entry which is preliminary data.</text>
</comment>
<keyword evidence="14" id="KW-1185">Reference proteome</keyword>
<evidence type="ECO:0000256" key="6">
    <source>
        <dbReference type="ARBA" id="ARBA00013053"/>
    </source>
</evidence>
<dbReference type="GO" id="GO:0004084">
    <property type="term" value="F:branched-chain-amino-acid transaminase activity"/>
    <property type="evidence" value="ECO:0007669"/>
    <property type="project" value="UniProtKB-EC"/>
</dbReference>